<reference evidence="1 2" key="1">
    <citation type="submission" date="2015-09" db="EMBL/GenBank/DDBJ databases">
        <authorList>
            <person name="Jackson K.R."/>
            <person name="Lunt B.L."/>
            <person name="Fisher J.N.B."/>
            <person name="Gardner A.V."/>
            <person name="Bailey M.E."/>
            <person name="Deus L.M."/>
            <person name="Earl A.S."/>
            <person name="Gibby P.D."/>
            <person name="Hartmann K.A."/>
            <person name="Liu J.E."/>
            <person name="Manci A.M."/>
            <person name="Nielsen D.A."/>
            <person name="Solomon M.B."/>
            <person name="Breakwell D.P."/>
            <person name="Burnett S.H."/>
            <person name="Grose J.H."/>
        </authorList>
    </citation>
    <scope>NUCLEOTIDE SEQUENCE [LARGE SCALE GENOMIC DNA]</scope>
    <source>
        <strain evidence="1 2">2789STDY5608636</strain>
    </source>
</reference>
<proteinExistence type="predicted"/>
<organism evidence="1 2">
    <name type="scientific">Bordetella pseudohinzii</name>
    <dbReference type="NCBI Taxonomy" id="1331258"/>
    <lineage>
        <taxon>Bacteria</taxon>
        <taxon>Pseudomonadati</taxon>
        <taxon>Pseudomonadota</taxon>
        <taxon>Betaproteobacteria</taxon>
        <taxon>Burkholderiales</taxon>
        <taxon>Alcaligenaceae</taxon>
        <taxon>Bordetella</taxon>
    </lineage>
</organism>
<dbReference type="EMBL" id="CYTV01000009">
    <property type="protein sequence ID" value="CUI97844.1"/>
    <property type="molecule type" value="Genomic_DNA"/>
</dbReference>
<gene>
    <name evidence="1" type="ORF">ERS370011_03159</name>
</gene>
<accession>A0A0M7GPN6</accession>
<sequence>MTDALTLARQAASGERRAVDSLDDTLARAGLADYRKAVP</sequence>
<protein>
    <submittedName>
        <fullName evidence="1">Uncharacterized protein</fullName>
    </submittedName>
</protein>
<name>A0A0M7GPN6_9BORD</name>
<evidence type="ECO:0000313" key="1">
    <source>
        <dbReference type="EMBL" id="CUI97844.1"/>
    </source>
</evidence>
<dbReference type="Proteomes" id="UP000053096">
    <property type="component" value="Unassembled WGS sequence"/>
</dbReference>
<evidence type="ECO:0000313" key="2">
    <source>
        <dbReference type="Proteomes" id="UP000053096"/>
    </source>
</evidence>
<dbReference type="AlphaFoldDB" id="A0A0M7GPN6"/>